<accession>A0A7W8DZI3</accession>
<evidence type="ECO:0000256" key="1">
    <source>
        <dbReference type="SAM" id="Phobius"/>
    </source>
</evidence>
<evidence type="ECO:0000313" key="3">
    <source>
        <dbReference type="Proteomes" id="UP000542353"/>
    </source>
</evidence>
<keyword evidence="3" id="KW-1185">Reference proteome</keyword>
<keyword evidence="1" id="KW-0472">Membrane</keyword>
<feature type="transmembrane region" description="Helical" evidence="1">
    <location>
        <begin position="184"/>
        <end position="202"/>
    </location>
</feature>
<protein>
    <submittedName>
        <fullName evidence="2">Uncharacterized protein</fullName>
    </submittedName>
</protein>
<proteinExistence type="predicted"/>
<dbReference type="RefSeq" id="WP_184258455.1">
    <property type="nucleotide sequence ID" value="NZ_JACHIH010000017.1"/>
</dbReference>
<organism evidence="2 3">
    <name type="scientific">Rhodopseudomonas rhenobacensis</name>
    <dbReference type="NCBI Taxonomy" id="87461"/>
    <lineage>
        <taxon>Bacteria</taxon>
        <taxon>Pseudomonadati</taxon>
        <taxon>Pseudomonadota</taxon>
        <taxon>Alphaproteobacteria</taxon>
        <taxon>Hyphomicrobiales</taxon>
        <taxon>Nitrobacteraceae</taxon>
        <taxon>Rhodopseudomonas</taxon>
    </lineage>
</organism>
<dbReference type="EMBL" id="JACHIH010000017">
    <property type="protein sequence ID" value="MBB5048063.1"/>
    <property type="molecule type" value="Genomic_DNA"/>
</dbReference>
<reference evidence="2 3" key="1">
    <citation type="submission" date="2020-08" db="EMBL/GenBank/DDBJ databases">
        <title>Genomic Encyclopedia of Type Strains, Phase IV (KMG-IV): sequencing the most valuable type-strain genomes for metagenomic binning, comparative biology and taxonomic classification.</title>
        <authorList>
            <person name="Goeker M."/>
        </authorList>
    </citation>
    <scope>NUCLEOTIDE SEQUENCE [LARGE SCALE GENOMIC DNA]</scope>
    <source>
        <strain evidence="2 3">DSM 12706</strain>
    </source>
</reference>
<name>A0A7W8DZI3_9BRAD</name>
<evidence type="ECO:0000313" key="2">
    <source>
        <dbReference type="EMBL" id="MBB5048063.1"/>
    </source>
</evidence>
<dbReference type="Proteomes" id="UP000542353">
    <property type="component" value="Unassembled WGS sequence"/>
</dbReference>
<keyword evidence="1" id="KW-0812">Transmembrane</keyword>
<keyword evidence="1" id="KW-1133">Transmembrane helix</keyword>
<dbReference type="AlphaFoldDB" id="A0A7W8DZI3"/>
<comment type="caution">
    <text evidence="2">The sequence shown here is derived from an EMBL/GenBank/DDBJ whole genome shotgun (WGS) entry which is preliminary data.</text>
</comment>
<gene>
    <name evidence="2" type="ORF">HNR60_002824</name>
</gene>
<sequence>MSVDLELRGRRALVADHMMVFVSARASAGVNSAPSQVLRVLQNVARSASRDIEPQDPDPKTARRLEAGLPHMPRIAKTLLTFAAAASGSCAARSGADGSVQPVRFRRGTTGLQCPALAMIAGSGGPASGVPRGVAPLIGAFREAWLRARAYGPVTALRLPAGYPVGGIAGDQLRVTALNIATDHAAMVAVLIVAGVLAWSRARHGRFHA</sequence>